<protein>
    <submittedName>
        <fullName evidence="2">Uncharacterized protein</fullName>
    </submittedName>
</protein>
<proteinExistence type="predicted"/>
<comment type="caution">
    <text evidence="2">The sequence shown here is derived from an EMBL/GenBank/DDBJ whole genome shotgun (WGS) entry which is preliminary data.</text>
</comment>
<feature type="compositionally biased region" description="Basic and acidic residues" evidence="1">
    <location>
        <begin position="118"/>
        <end position="127"/>
    </location>
</feature>
<feature type="region of interest" description="Disordered" evidence="1">
    <location>
        <begin position="21"/>
        <end position="145"/>
    </location>
</feature>
<organism evidence="2 3">
    <name type="scientific">Stylosanthes scabra</name>
    <dbReference type="NCBI Taxonomy" id="79078"/>
    <lineage>
        <taxon>Eukaryota</taxon>
        <taxon>Viridiplantae</taxon>
        <taxon>Streptophyta</taxon>
        <taxon>Embryophyta</taxon>
        <taxon>Tracheophyta</taxon>
        <taxon>Spermatophyta</taxon>
        <taxon>Magnoliopsida</taxon>
        <taxon>eudicotyledons</taxon>
        <taxon>Gunneridae</taxon>
        <taxon>Pentapetalae</taxon>
        <taxon>rosids</taxon>
        <taxon>fabids</taxon>
        <taxon>Fabales</taxon>
        <taxon>Fabaceae</taxon>
        <taxon>Papilionoideae</taxon>
        <taxon>50 kb inversion clade</taxon>
        <taxon>dalbergioids sensu lato</taxon>
        <taxon>Dalbergieae</taxon>
        <taxon>Pterocarpus clade</taxon>
        <taxon>Stylosanthes</taxon>
    </lineage>
</organism>
<sequence>MQTEGGFVSKTTRMFDSFDTVSLGRDEGDNVAVEGPTNDAEVDDNTRVEVPPIPENVEREESQHEEPQPEPLVVIMPIHSDQPSKSLDAEVDVPPLSDDIQDATEPEPLTVVVPLQPEHPEPERTSEEQTESIEVEPEPNTMNIPLELEPELTLRPWLQDEAETSVDKDPTKSVDEMITDVLMNIEQTILIKNEKASPCNLTEGPGVHGIT</sequence>
<evidence type="ECO:0000313" key="3">
    <source>
        <dbReference type="Proteomes" id="UP001341840"/>
    </source>
</evidence>
<keyword evidence="3" id="KW-1185">Reference proteome</keyword>
<evidence type="ECO:0000256" key="1">
    <source>
        <dbReference type="SAM" id="MobiDB-lite"/>
    </source>
</evidence>
<feature type="compositionally biased region" description="Basic and acidic residues" evidence="1">
    <location>
        <begin position="56"/>
        <end position="67"/>
    </location>
</feature>
<name>A0ABU6R9S2_9FABA</name>
<gene>
    <name evidence="2" type="ORF">PIB30_023663</name>
</gene>
<reference evidence="2 3" key="1">
    <citation type="journal article" date="2023" name="Plants (Basel)">
        <title>Bridging the Gap: Combining Genomics and Transcriptomics Approaches to Understand Stylosanthes scabra, an Orphan Legume from the Brazilian Caatinga.</title>
        <authorList>
            <person name="Ferreira-Neto J.R.C."/>
            <person name="da Silva M.D."/>
            <person name="Binneck E."/>
            <person name="de Melo N.F."/>
            <person name="da Silva R.H."/>
            <person name="de Melo A.L.T.M."/>
            <person name="Pandolfi V."/>
            <person name="Bustamante F.O."/>
            <person name="Brasileiro-Vidal A.C."/>
            <person name="Benko-Iseppon A.M."/>
        </authorList>
    </citation>
    <scope>NUCLEOTIDE SEQUENCE [LARGE SCALE GENOMIC DNA]</scope>
    <source>
        <tissue evidence="2">Leaves</tissue>
    </source>
</reference>
<evidence type="ECO:0000313" key="2">
    <source>
        <dbReference type="EMBL" id="MED6120731.1"/>
    </source>
</evidence>
<accession>A0ABU6R9S2</accession>
<feature type="compositionally biased region" description="Acidic residues" evidence="1">
    <location>
        <begin position="128"/>
        <end position="137"/>
    </location>
</feature>
<dbReference type="Proteomes" id="UP001341840">
    <property type="component" value="Unassembled WGS sequence"/>
</dbReference>
<dbReference type="EMBL" id="JASCZI010030291">
    <property type="protein sequence ID" value="MED6120731.1"/>
    <property type="molecule type" value="Genomic_DNA"/>
</dbReference>